<gene>
    <name evidence="2" type="primary">AVEN_56567_1</name>
    <name evidence="2" type="ORF">CDAR_528981</name>
</gene>
<accession>A0AAV4UD17</accession>
<comment type="caution">
    <text evidence="2">The sequence shown here is derived from an EMBL/GenBank/DDBJ whole genome shotgun (WGS) entry which is preliminary data.</text>
</comment>
<protein>
    <submittedName>
        <fullName evidence="2">Uncharacterized protein</fullName>
    </submittedName>
</protein>
<sequence>MHSYLILLFIVGTSLTNGFVQVETSDGIPYFKMQNQNPEAIRKPLQEINSNGGRGMMGKVDVNSKDAFDEGQSEEFIKELEKQFVAALIRLFESGDELYRDARFNAIIEALKASFLTVTGDIDHEYIRDIIEKIRKWDAQKRQKFDEISLNRLGWSAGDVSDFVTLFADQIRRSSSFFTTKRPMRMKRSYALKDILA</sequence>
<feature type="chain" id="PRO_5043315874" evidence="1">
    <location>
        <begin position="17"/>
        <end position="197"/>
    </location>
</feature>
<dbReference type="Proteomes" id="UP001054837">
    <property type="component" value="Unassembled WGS sequence"/>
</dbReference>
<feature type="signal peptide" evidence="1">
    <location>
        <begin position="1"/>
        <end position="16"/>
    </location>
</feature>
<evidence type="ECO:0000256" key="1">
    <source>
        <dbReference type="SAM" id="SignalP"/>
    </source>
</evidence>
<evidence type="ECO:0000313" key="2">
    <source>
        <dbReference type="EMBL" id="GIY55689.1"/>
    </source>
</evidence>
<keyword evidence="1" id="KW-0732">Signal</keyword>
<proteinExistence type="predicted"/>
<reference evidence="2 3" key="1">
    <citation type="submission" date="2021-06" db="EMBL/GenBank/DDBJ databases">
        <title>Caerostris darwini draft genome.</title>
        <authorList>
            <person name="Kono N."/>
            <person name="Arakawa K."/>
        </authorList>
    </citation>
    <scope>NUCLEOTIDE SEQUENCE [LARGE SCALE GENOMIC DNA]</scope>
</reference>
<dbReference type="EMBL" id="BPLQ01011105">
    <property type="protein sequence ID" value="GIY55689.1"/>
    <property type="molecule type" value="Genomic_DNA"/>
</dbReference>
<organism evidence="2 3">
    <name type="scientific">Caerostris darwini</name>
    <dbReference type="NCBI Taxonomy" id="1538125"/>
    <lineage>
        <taxon>Eukaryota</taxon>
        <taxon>Metazoa</taxon>
        <taxon>Ecdysozoa</taxon>
        <taxon>Arthropoda</taxon>
        <taxon>Chelicerata</taxon>
        <taxon>Arachnida</taxon>
        <taxon>Araneae</taxon>
        <taxon>Araneomorphae</taxon>
        <taxon>Entelegynae</taxon>
        <taxon>Araneoidea</taxon>
        <taxon>Araneidae</taxon>
        <taxon>Caerostris</taxon>
    </lineage>
</organism>
<keyword evidence="3" id="KW-1185">Reference proteome</keyword>
<dbReference type="AlphaFoldDB" id="A0AAV4UD17"/>
<name>A0AAV4UD17_9ARAC</name>
<evidence type="ECO:0000313" key="3">
    <source>
        <dbReference type="Proteomes" id="UP001054837"/>
    </source>
</evidence>